<evidence type="ECO:0000256" key="6">
    <source>
        <dbReference type="ARBA" id="ARBA00022989"/>
    </source>
</evidence>
<evidence type="ECO:0000256" key="4">
    <source>
        <dbReference type="ARBA" id="ARBA00022519"/>
    </source>
</evidence>
<name>A0A1W2A1F9_9FIRM</name>
<evidence type="ECO:0000256" key="9">
    <source>
        <dbReference type="SAM" id="Phobius"/>
    </source>
</evidence>
<reference evidence="11 12" key="1">
    <citation type="submission" date="2017-04" db="EMBL/GenBank/DDBJ databases">
        <authorList>
            <person name="Afonso C.L."/>
            <person name="Miller P.J."/>
            <person name="Scott M.A."/>
            <person name="Spackman E."/>
            <person name="Goraichik I."/>
            <person name="Dimitrov K.M."/>
            <person name="Suarez D.L."/>
            <person name="Swayne D.E."/>
        </authorList>
    </citation>
    <scope>NUCLEOTIDE SEQUENCE [LARGE SCALE GENOMIC DNA]</scope>
    <source>
        <strain evidence="11 12">DSM 12816</strain>
    </source>
</reference>
<feature type="transmembrane region" description="Helical" evidence="9">
    <location>
        <begin position="89"/>
        <end position="111"/>
    </location>
</feature>
<dbReference type="GO" id="GO:0005886">
    <property type="term" value="C:plasma membrane"/>
    <property type="evidence" value="ECO:0007669"/>
    <property type="project" value="UniProtKB-SubCell"/>
</dbReference>
<feature type="transmembrane region" description="Helical" evidence="9">
    <location>
        <begin position="7"/>
        <end position="30"/>
    </location>
</feature>
<keyword evidence="3" id="KW-1003">Cell membrane</keyword>
<keyword evidence="5 9" id="KW-0812">Transmembrane</keyword>
<dbReference type="OrthoDB" id="2053540at2"/>
<feature type="domain" description="Tripartite ATP-independent periplasmic transporters DctQ component" evidence="10">
    <location>
        <begin position="26"/>
        <end position="158"/>
    </location>
</feature>
<dbReference type="AlphaFoldDB" id="A0A1W2A1F9"/>
<evidence type="ECO:0000256" key="1">
    <source>
        <dbReference type="ARBA" id="ARBA00004429"/>
    </source>
</evidence>
<evidence type="ECO:0000256" key="3">
    <source>
        <dbReference type="ARBA" id="ARBA00022475"/>
    </source>
</evidence>
<evidence type="ECO:0000256" key="2">
    <source>
        <dbReference type="ARBA" id="ARBA00022448"/>
    </source>
</evidence>
<dbReference type="EMBL" id="FWXW01000003">
    <property type="protein sequence ID" value="SMC54282.1"/>
    <property type="molecule type" value="Genomic_DNA"/>
</dbReference>
<keyword evidence="4" id="KW-0997">Cell inner membrane</keyword>
<sequence>MKVIERVLDVVCLIAKIIAAAMLGVMLVVSLVEIGRRYILGLSFPWADELIRYCIVGVAMFGGAVAFRQAGGLVAFDLILGRLKGAARLVLELAVNTICLAFCSFMLRNAIATVNTPSIVKQISIGLQISMRWPYMSIVAGMALIVVFSIEKYYRIIKDYKTGKLNSEPGPIEEGGIPL</sequence>
<gene>
    <name evidence="11" type="ORF">SAMN02745168_1379</name>
</gene>
<organism evidence="11 12">
    <name type="scientific">Papillibacter cinnamivorans DSM 12816</name>
    <dbReference type="NCBI Taxonomy" id="1122930"/>
    <lineage>
        <taxon>Bacteria</taxon>
        <taxon>Bacillati</taxon>
        <taxon>Bacillota</taxon>
        <taxon>Clostridia</taxon>
        <taxon>Eubacteriales</taxon>
        <taxon>Oscillospiraceae</taxon>
        <taxon>Papillibacter</taxon>
    </lineage>
</organism>
<feature type="transmembrane region" description="Helical" evidence="9">
    <location>
        <begin position="131"/>
        <end position="150"/>
    </location>
</feature>
<feature type="transmembrane region" description="Helical" evidence="9">
    <location>
        <begin position="50"/>
        <end position="68"/>
    </location>
</feature>
<keyword evidence="12" id="KW-1185">Reference proteome</keyword>
<dbReference type="InterPro" id="IPR055348">
    <property type="entry name" value="DctQ"/>
</dbReference>
<evidence type="ECO:0000313" key="11">
    <source>
        <dbReference type="EMBL" id="SMC54282.1"/>
    </source>
</evidence>
<dbReference type="PANTHER" id="PTHR35011:SF11">
    <property type="entry name" value="TRAP TRANSPORTER SMALL PERMEASE PROTEIN"/>
    <property type="match status" value="1"/>
</dbReference>
<evidence type="ECO:0000256" key="7">
    <source>
        <dbReference type="ARBA" id="ARBA00023136"/>
    </source>
</evidence>
<dbReference type="STRING" id="1122930.SAMN02745168_1379"/>
<protein>
    <submittedName>
        <fullName evidence="11">TRAP-type C4-dicarboxylate transport system, small permease component</fullName>
    </submittedName>
</protein>
<dbReference type="PANTHER" id="PTHR35011">
    <property type="entry name" value="2,3-DIKETO-L-GULONATE TRAP TRANSPORTER SMALL PERMEASE PROTEIN YIAM"/>
    <property type="match status" value="1"/>
</dbReference>
<comment type="similarity">
    <text evidence="8">Belongs to the TRAP transporter small permease family.</text>
</comment>
<dbReference type="Proteomes" id="UP000192790">
    <property type="component" value="Unassembled WGS sequence"/>
</dbReference>
<keyword evidence="6 9" id="KW-1133">Transmembrane helix</keyword>
<evidence type="ECO:0000313" key="12">
    <source>
        <dbReference type="Proteomes" id="UP000192790"/>
    </source>
</evidence>
<dbReference type="GO" id="GO:0022857">
    <property type="term" value="F:transmembrane transporter activity"/>
    <property type="evidence" value="ECO:0007669"/>
    <property type="project" value="TreeGrafter"/>
</dbReference>
<dbReference type="Pfam" id="PF04290">
    <property type="entry name" value="DctQ"/>
    <property type="match status" value="1"/>
</dbReference>
<keyword evidence="7 9" id="KW-0472">Membrane</keyword>
<dbReference type="RefSeq" id="WP_084233998.1">
    <property type="nucleotide sequence ID" value="NZ_FWXW01000003.1"/>
</dbReference>
<dbReference type="GO" id="GO:0015740">
    <property type="term" value="P:C4-dicarboxylate transport"/>
    <property type="evidence" value="ECO:0007669"/>
    <property type="project" value="TreeGrafter"/>
</dbReference>
<proteinExistence type="inferred from homology"/>
<dbReference type="InterPro" id="IPR007387">
    <property type="entry name" value="TRAP_DctQ"/>
</dbReference>
<evidence type="ECO:0000256" key="5">
    <source>
        <dbReference type="ARBA" id="ARBA00022692"/>
    </source>
</evidence>
<comment type="subcellular location">
    <subcellularLocation>
        <location evidence="1">Cell inner membrane</location>
        <topology evidence="1">Multi-pass membrane protein</topology>
    </subcellularLocation>
</comment>
<evidence type="ECO:0000259" key="10">
    <source>
        <dbReference type="Pfam" id="PF04290"/>
    </source>
</evidence>
<accession>A0A1W2A1F9</accession>
<evidence type="ECO:0000256" key="8">
    <source>
        <dbReference type="ARBA" id="ARBA00038436"/>
    </source>
</evidence>
<keyword evidence="2" id="KW-0813">Transport</keyword>